<evidence type="ECO:0000313" key="1">
    <source>
        <dbReference type="EMBL" id="BBM53396.1"/>
    </source>
</evidence>
<evidence type="ECO:0000313" key="2">
    <source>
        <dbReference type="Proteomes" id="UP000321378"/>
    </source>
</evidence>
<dbReference type="AlphaFoldDB" id="A0A510KNY0"/>
<proteinExistence type="predicted"/>
<dbReference type="EMBL" id="AP019840">
    <property type="protein sequence ID" value="BBM53396.1"/>
    <property type="molecule type" value="Genomic_DNA"/>
</dbReference>
<reference evidence="1 2" key="1">
    <citation type="submission" date="2019-07" db="EMBL/GenBank/DDBJ databases">
        <title>Complete Genome Sequence of Leptotrichia trevisanii Strain JMUB3935.</title>
        <authorList>
            <person name="Watanabe S."/>
            <person name="Cui L."/>
        </authorList>
    </citation>
    <scope>NUCLEOTIDE SEQUENCE [LARGE SCALE GENOMIC DNA]</scope>
    <source>
        <strain evidence="1 2">JMUB3935</strain>
    </source>
</reference>
<organism evidence="1 2">
    <name type="scientific">Leptotrichia trevisanii</name>
    <dbReference type="NCBI Taxonomy" id="109328"/>
    <lineage>
        <taxon>Bacteria</taxon>
        <taxon>Fusobacteriati</taxon>
        <taxon>Fusobacteriota</taxon>
        <taxon>Fusobacteriia</taxon>
        <taxon>Fusobacteriales</taxon>
        <taxon>Leptotrichiaceae</taxon>
        <taxon>Leptotrichia</taxon>
    </lineage>
</organism>
<dbReference type="STRING" id="1122173.GCA_000482505_02664"/>
<sequence length="71" mass="8663">MRKELINKMKKRGYELKDEFNLRNETSFIFDKEFKKNTLSIMFTYNNAEKKFNRNFGKLKIEKNDGSIEIF</sequence>
<dbReference type="Proteomes" id="UP000321378">
    <property type="component" value="Chromosome"/>
</dbReference>
<accession>A0A510KNY0</accession>
<gene>
    <name evidence="1" type="ORF">JMUB3935_2383</name>
</gene>
<dbReference type="RefSeq" id="WP_146997519.1">
    <property type="nucleotide sequence ID" value="NZ_AP019840.1"/>
</dbReference>
<name>A0A510KNY0_9FUSO</name>
<protein>
    <submittedName>
        <fullName evidence="1">Uncharacterized protein</fullName>
    </submittedName>
</protein>